<keyword evidence="2" id="KW-1185">Reference proteome</keyword>
<name>H8KRI2_SOLCM</name>
<evidence type="ECO:0000313" key="2">
    <source>
        <dbReference type="Proteomes" id="UP000007590"/>
    </source>
</evidence>
<dbReference type="AlphaFoldDB" id="H8KRI2"/>
<dbReference type="EMBL" id="CP003349">
    <property type="protein sequence ID" value="AFD07507.1"/>
    <property type="molecule type" value="Genomic_DNA"/>
</dbReference>
<evidence type="ECO:0000313" key="1">
    <source>
        <dbReference type="EMBL" id="AFD07507.1"/>
    </source>
</evidence>
<gene>
    <name evidence="1" type="ordered locus">Solca_2467</name>
</gene>
<reference evidence="1" key="1">
    <citation type="submission" date="2012-02" db="EMBL/GenBank/DDBJ databases">
        <title>The complete genome of Solitalea canadensis DSM 3403.</title>
        <authorList>
            <consortium name="US DOE Joint Genome Institute (JGI-PGF)"/>
            <person name="Lucas S."/>
            <person name="Copeland A."/>
            <person name="Lapidus A."/>
            <person name="Glavina del Rio T."/>
            <person name="Dalin E."/>
            <person name="Tice H."/>
            <person name="Bruce D."/>
            <person name="Goodwin L."/>
            <person name="Pitluck S."/>
            <person name="Peters L."/>
            <person name="Ovchinnikova G."/>
            <person name="Lu M."/>
            <person name="Kyrpides N."/>
            <person name="Mavromatis K."/>
            <person name="Ivanova N."/>
            <person name="Brettin T."/>
            <person name="Detter J.C."/>
            <person name="Han C."/>
            <person name="Larimer F."/>
            <person name="Land M."/>
            <person name="Hauser L."/>
            <person name="Markowitz V."/>
            <person name="Cheng J.-F."/>
            <person name="Hugenholtz P."/>
            <person name="Woyke T."/>
            <person name="Wu D."/>
            <person name="Spring S."/>
            <person name="Schroeder M."/>
            <person name="Kopitz M."/>
            <person name="Brambilla E."/>
            <person name="Klenk H.-P."/>
            <person name="Eisen J.A."/>
        </authorList>
    </citation>
    <scope>NUCLEOTIDE SEQUENCE</scope>
    <source>
        <strain evidence="1">DSM 3403</strain>
    </source>
</reference>
<protein>
    <submittedName>
        <fullName evidence="1">Uncharacterized protein</fullName>
    </submittedName>
</protein>
<proteinExistence type="predicted"/>
<dbReference type="HOGENOM" id="CLU_1958130_0_0_10"/>
<accession>H8KRI2</accession>
<dbReference type="KEGG" id="scn:Solca_2467"/>
<dbReference type="STRING" id="929556.Solca_2467"/>
<sequence length="128" mass="14672">MWFLIIGEWGNSSMDVGFEFLLPIESKLSAIKFEQPFMSGQGEKFPQGPEEAWFNYFKLIKSNVPEHIISLLPNNFQKEQWQCVAIIDGVDNLIDELSIDSNILQENNILFNLFSSLAGVEKKMGYSF</sequence>
<dbReference type="Proteomes" id="UP000007590">
    <property type="component" value="Chromosome"/>
</dbReference>
<organism evidence="1 2">
    <name type="scientific">Solitalea canadensis (strain ATCC 29591 / DSM 3403 / JCM 21819 / LMG 8368 / NBRC 15130 / NCIMB 12057 / USAM 9D)</name>
    <name type="common">Flexibacter canadensis</name>
    <dbReference type="NCBI Taxonomy" id="929556"/>
    <lineage>
        <taxon>Bacteria</taxon>
        <taxon>Pseudomonadati</taxon>
        <taxon>Bacteroidota</taxon>
        <taxon>Sphingobacteriia</taxon>
        <taxon>Sphingobacteriales</taxon>
        <taxon>Sphingobacteriaceae</taxon>
        <taxon>Solitalea</taxon>
    </lineage>
</organism>
<dbReference type="eggNOG" id="ENOG503407C">
    <property type="taxonomic scope" value="Bacteria"/>
</dbReference>